<reference evidence="3 4" key="1">
    <citation type="submission" date="2020-09" db="EMBL/GenBank/DDBJ databases">
        <title>A novel species.</title>
        <authorList>
            <person name="Gao J."/>
        </authorList>
    </citation>
    <scope>NUCLEOTIDE SEQUENCE [LARGE SCALE GENOMIC DNA]</scope>
    <source>
        <strain evidence="3 4">CRXT-Y-14</strain>
    </source>
</reference>
<feature type="region of interest" description="Disordered" evidence="1">
    <location>
        <begin position="60"/>
        <end position="98"/>
    </location>
</feature>
<evidence type="ECO:0000256" key="1">
    <source>
        <dbReference type="SAM" id="MobiDB-lite"/>
    </source>
</evidence>
<dbReference type="Proteomes" id="UP000516428">
    <property type="component" value="Chromosome"/>
</dbReference>
<dbReference type="KEGG" id="sxn:IAG42_22640"/>
<evidence type="ECO:0000313" key="4">
    <source>
        <dbReference type="Proteomes" id="UP000516428"/>
    </source>
</evidence>
<sequence>MPGPTTRARWAVFSCVLVPLALIGYGGRHAGAAGAALGLTAVTAACRVLLGRTERRVAESGAAQLHSEQHCSLRHPSRRPGAGARGGAPRAGRCTPGD</sequence>
<accession>A0A7H1BBJ2</accession>
<keyword evidence="2" id="KW-1133">Transmembrane helix</keyword>
<dbReference type="AlphaFoldDB" id="A0A7H1BBJ2"/>
<protein>
    <submittedName>
        <fullName evidence="3">Uncharacterized protein</fullName>
    </submittedName>
</protein>
<evidence type="ECO:0000313" key="3">
    <source>
        <dbReference type="EMBL" id="QNS06097.1"/>
    </source>
</evidence>
<name>A0A7H1BBJ2_9ACTN</name>
<evidence type="ECO:0000256" key="2">
    <source>
        <dbReference type="SAM" id="Phobius"/>
    </source>
</evidence>
<keyword evidence="2" id="KW-0812">Transmembrane</keyword>
<proteinExistence type="predicted"/>
<organism evidence="3 4">
    <name type="scientific">Streptomyces xanthii</name>
    <dbReference type="NCBI Taxonomy" id="2768069"/>
    <lineage>
        <taxon>Bacteria</taxon>
        <taxon>Bacillati</taxon>
        <taxon>Actinomycetota</taxon>
        <taxon>Actinomycetes</taxon>
        <taxon>Kitasatosporales</taxon>
        <taxon>Streptomycetaceae</taxon>
        <taxon>Streptomyces</taxon>
    </lineage>
</organism>
<keyword evidence="4" id="KW-1185">Reference proteome</keyword>
<keyword evidence="2" id="KW-0472">Membrane</keyword>
<feature type="transmembrane region" description="Helical" evidence="2">
    <location>
        <begin position="7"/>
        <end position="25"/>
    </location>
</feature>
<dbReference type="EMBL" id="CP061281">
    <property type="protein sequence ID" value="QNS06097.1"/>
    <property type="molecule type" value="Genomic_DNA"/>
</dbReference>
<feature type="compositionally biased region" description="Low complexity" evidence="1">
    <location>
        <begin position="79"/>
        <end position="98"/>
    </location>
</feature>
<dbReference type="RefSeq" id="WP_188338781.1">
    <property type="nucleotide sequence ID" value="NZ_CP061281.1"/>
</dbReference>
<feature type="transmembrane region" description="Helical" evidence="2">
    <location>
        <begin position="31"/>
        <end position="50"/>
    </location>
</feature>
<gene>
    <name evidence="3" type="ORF">IAG42_22640</name>
</gene>